<evidence type="ECO:0000256" key="3">
    <source>
        <dbReference type="ARBA" id="ARBA00022801"/>
    </source>
</evidence>
<dbReference type="AlphaFoldDB" id="A0A327R0E0"/>
<dbReference type="PANTHER" id="PTHR30404">
    <property type="entry name" value="N-ACETYLMURAMOYL-L-ALANINE AMIDASE"/>
    <property type="match status" value="1"/>
</dbReference>
<dbReference type="OrthoDB" id="9806267at2"/>
<dbReference type="GO" id="GO:0030288">
    <property type="term" value="C:outer membrane-bounded periplasmic space"/>
    <property type="evidence" value="ECO:0007669"/>
    <property type="project" value="TreeGrafter"/>
</dbReference>
<dbReference type="PANTHER" id="PTHR30404:SF0">
    <property type="entry name" value="N-ACETYLMURAMOYL-L-ALANINE AMIDASE AMIC"/>
    <property type="match status" value="1"/>
</dbReference>
<dbReference type="CDD" id="cd02696">
    <property type="entry name" value="MurNAc-LAA"/>
    <property type="match status" value="1"/>
</dbReference>
<dbReference type="InterPro" id="IPR002508">
    <property type="entry name" value="MurNAc-LAA_cat"/>
</dbReference>
<dbReference type="RefSeq" id="WP_111624452.1">
    <property type="nucleotide sequence ID" value="NZ_QLLN01000005.1"/>
</dbReference>
<evidence type="ECO:0000313" key="5">
    <source>
        <dbReference type="EMBL" id="RAJ10329.1"/>
    </source>
</evidence>
<accession>A0A327R0E0</accession>
<dbReference type="GO" id="GO:0008745">
    <property type="term" value="F:N-acetylmuramoyl-L-alanine amidase activity"/>
    <property type="evidence" value="ECO:0007669"/>
    <property type="project" value="UniProtKB-EC"/>
</dbReference>
<dbReference type="Proteomes" id="UP000249696">
    <property type="component" value="Unassembled WGS sequence"/>
</dbReference>
<evidence type="ECO:0000259" key="4">
    <source>
        <dbReference type="SMART" id="SM00646"/>
    </source>
</evidence>
<name>A0A327R0E0_9FLAO</name>
<comment type="caution">
    <text evidence="5">The sequence shown here is derived from an EMBL/GenBank/DDBJ whole genome shotgun (WGS) entry which is preliminary data.</text>
</comment>
<reference evidence="5 6" key="1">
    <citation type="submission" date="2018-06" db="EMBL/GenBank/DDBJ databases">
        <title>Genomic Encyclopedia of Archaeal and Bacterial Type Strains, Phase II (KMG-II): from individual species to whole genera.</title>
        <authorList>
            <person name="Goeker M."/>
        </authorList>
    </citation>
    <scope>NUCLEOTIDE SEQUENCE [LARGE SCALE GENOMIC DNA]</scope>
    <source>
        <strain evidence="5 6">DSM 23522</strain>
    </source>
</reference>
<sequence>MKRFWIVCLWIGFSLFCNLILAQENRRQIVVLDPGHGGVDSGAVGINALKEKDIVLQVAKEAIRLNRKLFGNTLDIYLTRYNDTLISLGDRAKLVKVLQPDVFISIHCNQAARKAAQGIEVYVQQPNTTMISELQSVSENLSEAILLEFDQALGFKIRGMKYANFQVLRETQDFCPGVLLEVGFLSNMEEAEHSRKEESVMGYAMVILNAIFNYLKG</sequence>
<evidence type="ECO:0000256" key="1">
    <source>
        <dbReference type="ARBA" id="ARBA00001561"/>
    </source>
</evidence>
<keyword evidence="6" id="KW-1185">Reference proteome</keyword>
<dbReference type="EMBL" id="QLLN01000005">
    <property type="protein sequence ID" value="RAJ10329.1"/>
    <property type="molecule type" value="Genomic_DNA"/>
</dbReference>
<dbReference type="EC" id="3.5.1.28" evidence="2"/>
<protein>
    <recommendedName>
        <fullName evidence="2">N-acetylmuramoyl-L-alanine amidase</fullName>
        <ecNumber evidence="2">3.5.1.28</ecNumber>
    </recommendedName>
</protein>
<comment type="catalytic activity">
    <reaction evidence="1">
        <text>Hydrolyzes the link between N-acetylmuramoyl residues and L-amino acid residues in certain cell-wall glycopeptides.</text>
        <dbReference type="EC" id="3.5.1.28"/>
    </reaction>
</comment>
<gene>
    <name evidence="5" type="ORF">LV92_03078</name>
</gene>
<proteinExistence type="predicted"/>
<evidence type="ECO:0000256" key="2">
    <source>
        <dbReference type="ARBA" id="ARBA00011901"/>
    </source>
</evidence>
<dbReference type="Gene3D" id="3.40.630.40">
    <property type="entry name" value="Zn-dependent exopeptidases"/>
    <property type="match status" value="1"/>
</dbReference>
<dbReference type="SMART" id="SM00646">
    <property type="entry name" value="Ami_3"/>
    <property type="match status" value="1"/>
</dbReference>
<keyword evidence="3" id="KW-0378">Hydrolase</keyword>
<dbReference type="SUPFAM" id="SSF53187">
    <property type="entry name" value="Zn-dependent exopeptidases"/>
    <property type="match status" value="1"/>
</dbReference>
<dbReference type="GO" id="GO:0009253">
    <property type="term" value="P:peptidoglycan catabolic process"/>
    <property type="evidence" value="ECO:0007669"/>
    <property type="project" value="InterPro"/>
</dbReference>
<organism evidence="5 6">
    <name type="scientific">Arenibacter echinorum</name>
    <dbReference type="NCBI Taxonomy" id="440515"/>
    <lineage>
        <taxon>Bacteria</taxon>
        <taxon>Pseudomonadati</taxon>
        <taxon>Bacteroidota</taxon>
        <taxon>Flavobacteriia</taxon>
        <taxon>Flavobacteriales</taxon>
        <taxon>Flavobacteriaceae</taxon>
        <taxon>Arenibacter</taxon>
    </lineage>
</organism>
<evidence type="ECO:0000313" key="6">
    <source>
        <dbReference type="Proteomes" id="UP000249696"/>
    </source>
</evidence>
<dbReference type="Pfam" id="PF01520">
    <property type="entry name" value="Amidase_3"/>
    <property type="match status" value="1"/>
</dbReference>
<feature type="domain" description="MurNAc-LAA" evidence="4">
    <location>
        <begin position="92"/>
        <end position="212"/>
    </location>
</feature>
<dbReference type="InterPro" id="IPR050695">
    <property type="entry name" value="N-acetylmuramoyl_amidase_3"/>
</dbReference>